<keyword evidence="3" id="KW-1185">Reference proteome</keyword>
<accession>A0AAW1QCP5</accession>
<organism evidence="2 3">
    <name type="scientific">Elliptochloris bilobata</name>
    <dbReference type="NCBI Taxonomy" id="381761"/>
    <lineage>
        <taxon>Eukaryota</taxon>
        <taxon>Viridiplantae</taxon>
        <taxon>Chlorophyta</taxon>
        <taxon>core chlorophytes</taxon>
        <taxon>Trebouxiophyceae</taxon>
        <taxon>Trebouxiophyceae incertae sedis</taxon>
        <taxon>Elliptochloris clade</taxon>
        <taxon>Elliptochloris</taxon>
    </lineage>
</organism>
<dbReference type="Proteomes" id="UP001445335">
    <property type="component" value="Unassembled WGS sequence"/>
</dbReference>
<evidence type="ECO:0000313" key="2">
    <source>
        <dbReference type="EMBL" id="KAK9819271.1"/>
    </source>
</evidence>
<dbReference type="Pfam" id="PF01764">
    <property type="entry name" value="Lipase_3"/>
    <property type="match status" value="1"/>
</dbReference>
<dbReference type="Gene3D" id="3.40.50.1820">
    <property type="entry name" value="alpha/beta hydrolase"/>
    <property type="match status" value="1"/>
</dbReference>
<dbReference type="AlphaFoldDB" id="A0AAW1QCP5"/>
<name>A0AAW1QCP5_9CHLO</name>
<protein>
    <recommendedName>
        <fullName evidence="1">Fungal lipase-type domain-containing protein</fullName>
    </recommendedName>
</protein>
<feature type="domain" description="Fungal lipase-type" evidence="1">
    <location>
        <begin position="33"/>
        <end position="110"/>
    </location>
</feature>
<dbReference type="InterPro" id="IPR002921">
    <property type="entry name" value="Fungal_lipase-type"/>
</dbReference>
<dbReference type="InterPro" id="IPR029058">
    <property type="entry name" value="AB_hydrolase_fold"/>
</dbReference>
<gene>
    <name evidence="2" type="ORF">WJX81_002604</name>
</gene>
<proteinExistence type="predicted"/>
<dbReference type="GO" id="GO:0006629">
    <property type="term" value="P:lipid metabolic process"/>
    <property type="evidence" value="ECO:0007669"/>
    <property type="project" value="InterPro"/>
</dbReference>
<evidence type="ECO:0000259" key="1">
    <source>
        <dbReference type="Pfam" id="PF01764"/>
    </source>
</evidence>
<comment type="caution">
    <text evidence="2">The sequence shown here is derived from an EMBL/GenBank/DDBJ whole genome shotgun (WGS) entry which is preliminary data.</text>
</comment>
<sequence>MDAFGGNGTNGTVAPALDPFAALVAPGVPVGTSAQTSLLEQVARNVSSGQPLARVLATGFADGSALARLAAAYAAGAWPQAQVRCISFGAQRIGDHWFTWAAQQLMDIEYQWAVQGDPRILDPPASPEPPMLLYLNDNATRLAPGLQEFSLQHYVKNVFKGPGELLSLANADAFKGDAVNTGALHSFNMMNEDPAACPALL</sequence>
<reference evidence="2 3" key="1">
    <citation type="journal article" date="2024" name="Nat. Commun.">
        <title>Phylogenomics reveals the evolutionary origins of lichenization in chlorophyte algae.</title>
        <authorList>
            <person name="Puginier C."/>
            <person name="Libourel C."/>
            <person name="Otte J."/>
            <person name="Skaloud P."/>
            <person name="Haon M."/>
            <person name="Grisel S."/>
            <person name="Petersen M."/>
            <person name="Berrin J.G."/>
            <person name="Delaux P.M."/>
            <person name="Dal Grande F."/>
            <person name="Keller J."/>
        </authorList>
    </citation>
    <scope>NUCLEOTIDE SEQUENCE [LARGE SCALE GENOMIC DNA]</scope>
    <source>
        <strain evidence="2 3">SAG 245.80</strain>
    </source>
</reference>
<dbReference type="EMBL" id="JALJOU010000123">
    <property type="protein sequence ID" value="KAK9819271.1"/>
    <property type="molecule type" value="Genomic_DNA"/>
</dbReference>
<evidence type="ECO:0000313" key="3">
    <source>
        <dbReference type="Proteomes" id="UP001445335"/>
    </source>
</evidence>